<feature type="domain" description="ABC transporter" evidence="9">
    <location>
        <begin position="715"/>
        <end position="954"/>
    </location>
</feature>
<keyword evidence="7 8" id="KW-0472">Membrane</keyword>
<dbReference type="GO" id="GO:0140359">
    <property type="term" value="F:ABC-type transporter activity"/>
    <property type="evidence" value="ECO:0007669"/>
    <property type="project" value="InterPro"/>
</dbReference>
<keyword evidence="2" id="KW-0813">Transport</keyword>
<keyword evidence="6 8" id="KW-1133">Transmembrane helix</keyword>
<dbReference type="EMBL" id="JH159153">
    <property type="protein sequence ID" value="EGZ21152.1"/>
    <property type="molecule type" value="Genomic_DNA"/>
</dbReference>
<feature type="transmembrane region" description="Helical" evidence="8">
    <location>
        <begin position="535"/>
        <end position="557"/>
    </location>
</feature>
<dbReference type="InterPro" id="IPR003439">
    <property type="entry name" value="ABC_transporter-like_ATP-bd"/>
</dbReference>
<keyword evidence="5" id="KW-0067">ATP-binding</keyword>
<dbReference type="FunFam" id="3.40.50.300:FF:000528">
    <property type="entry name" value="ABC transporter G family member 31"/>
    <property type="match status" value="1"/>
</dbReference>
<reference evidence="10 11" key="1">
    <citation type="journal article" date="2006" name="Science">
        <title>Phytophthora genome sequences uncover evolutionary origins and mechanisms of pathogenesis.</title>
        <authorList>
            <person name="Tyler B.M."/>
            <person name="Tripathy S."/>
            <person name="Zhang X."/>
            <person name="Dehal P."/>
            <person name="Jiang R.H."/>
            <person name="Aerts A."/>
            <person name="Arredondo F.D."/>
            <person name="Baxter L."/>
            <person name="Bensasson D."/>
            <person name="Beynon J.L."/>
            <person name="Chapman J."/>
            <person name="Damasceno C.M."/>
            <person name="Dorrance A.E."/>
            <person name="Dou D."/>
            <person name="Dickerman A.W."/>
            <person name="Dubchak I.L."/>
            <person name="Garbelotto M."/>
            <person name="Gijzen M."/>
            <person name="Gordon S.G."/>
            <person name="Govers F."/>
            <person name="Grunwald N.J."/>
            <person name="Huang W."/>
            <person name="Ivors K.L."/>
            <person name="Jones R.W."/>
            <person name="Kamoun S."/>
            <person name="Krampis K."/>
            <person name="Lamour K.H."/>
            <person name="Lee M.K."/>
            <person name="McDonald W.H."/>
            <person name="Medina M."/>
            <person name="Meijer H.J."/>
            <person name="Nordberg E.K."/>
            <person name="Maclean D.J."/>
            <person name="Ospina-Giraldo M.D."/>
            <person name="Morris P.F."/>
            <person name="Phuntumart V."/>
            <person name="Putnam N.H."/>
            <person name="Rash S."/>
            <person name="Rose J.K."/>
            <person name="Sakihama Y."/>
            <person name="Salamov A.A."/>
            <person name="Savidor A."/>
            <person name="Scheuring C.F."/>
            <person name="Smith B.M."/>
            <person name="Sobral B.W."/>
            <person name="Terry A."/>
            <person name="Torto-Alalibo T.A."/>
            <person name="Win J."/>
            <person name="Xu Z."/>
            <person name="Zhang H."/>
            <person name="Grigoriev I.V."/>
            <person name="Rokhsar D.S."/>
            <person name="Boore J.L."/>
        </authorList>
    </citation>
    <scope>NUCLEOTIDE SEQUENCE [LARGE SCALE GENOMIC DNA]</scope>
    <source>
        <strain evidence="10 11">P6497</strain>
    </source>
</reference>
<feature type="transmembrane region" description="Helical" evidence="8">
    <location>
        <begin position="1064"/>
        <end position="1084"/>
    </location>
</feature>
<feature type="transmembrane region" description="Helical" evidence="8">
    <location>
        <begin position="1144"/>
        <end position="1166"/>
    </location>
</feature>
<dbReference type="InterPro" id="IPR003593">
    <property type="entry name" value="AAA+_ATPase"/>
</dbReference>
<feature type="transmembrane region" description="Helical" evidence="8">
    <location>
        <begin position="457"/>
        <end position="478"/>
    </location>
</feature>
<dbReference type="InterPro" id="IPR010929">
    <property type="entry name" value="PDR_CDR_ABC"/>
</dbReference>
<dbReference type="Proteomes" id="UP000002640">
    <property type="component" value="Unassembled WGS sequence"/>
</dbReference>
<organism evidence="10 11">
    <name type="scientific">Phytophthora sojae (strain P6497)</name>
    <name type="common">Soybean stem and root rot agent</name>
    <name type="synonym">Phytophthora megasperma f. sp. glycines</name>
    <dbReference type="NCBI Taxonomy" id="1094619"/>
    <lineage>
        <taxon>Eukaryota</taxon>
        <taxon>Sar</taxon>
        <taxon>Stramenopiles</taxon>
        <taxon>Oomycota</taxon>
        <taxon>Peronosporomycetes</taxon>
        <taxon>Peronosporales</taxon>
        <taxon>Peronosporaceae</taxon>
        <taxon>Phytophthora</taxon>
    </lineage>
</organism>
<feature type="transmembrane region" description="Helical" evidence="8">
    <location>
        <begin position="424"/>
        <end position="445"/>
    </location>
</feature>
<dbReference type="InterPro" id="IPR013525">
    <property type="entry name" value="ABC2_TM"/>
</dbReference>
<evidence type="ECO:0000256" key="4">
    <source>
        <dbReference type="ARBA" id="ARBA00022741"/>
    </source>
</evidence>
<protein>
    <recommendedName>
        <fullName evidence="9">ABC transporter domain-containing protein</fullName>
    </recommendedName>
</protein>
<keyword evidence="4" id="KW-0547">Nucleotide-binding</keyword>
<dbReference type="Pfam" id="PF06422">
    <property type="entry name" value="PDR_CDR"/>
    <property type="match status" value="1"/>
</dbReference>
<evidence type="ECO:0000256" key="3">
    <source>
        <dbReference type="ARBA" id="ARBA00022692"/>
    </source>
</evidence>
<dbReference type="SMR" id="G4Z998"/>
<dbReference type="KEGG" id="psoj:PHYSODRAFT_329176"/>
<evidence type="ECO:0000256" key="2">
    <source>
        <dbReference type="ARBA" id="ARBA00022448"/>
    </source>
</evidence>
<proteinExistence type="predicted"/>
<dbReference type="OMA" id="GEMHHWI"/>
<keyword evidence="11" id="KW-1185">Reference proteome</keyword>
<sequence>MLAKGSQALHDHVAASTQRTLGNPLPRIEVTFENLSLSADIVVKDATQLETELPTISNVVKSALLRATAKKHVVKKPILRNVTGTFKPGTMTLVLGQPGSGKSALMKVLSGRFPITSNITVDGNVTYSGKEQHELRKKLPEFVSYVGQHDVHYPTLTVKETLEFAHACSGGVLSKFDEEQSVHGSSEENQTALDAVRALNEHHSDIVIHQLGLENCQNTVLGDEMLRGVSGGERKRVTTGEMAFGNKLVLMMDEISTGLDSATTFDIISTQRSLAKSFGKTVVISLLQPPPEVFALFDDVMLLNDGYVMHHGPRSAVLGYFEALGFNCPPQRDVADFLVDLGTSKQHQYEVKVAPRTADEFAKAFENSEIHGWMLTGIHDALSASREVHTSERIEAMPEFNQSFWSSAGTLARRQLTLLSRDRVLIVSRIVMSLALGLLNASTFFQFDEVDSQLVMGIGYVVTGFVMIGQSAQVPAFVAIRDVFKKQRRANFFRTSSFVLATSTSQIPLAVVETLIFGSIMYWMCGFVASAQGFLLFELLLFLTNMVFGAWFFFLAVICPDLNVANAISLLSDLLFSIYSGFVITKGEIPVYLSWIYWISPLTWGIRAIAVNQYTDTAFDVCTYRDVNYCERYGITMGEYSLSLFDVQTEKYWLWLGLVYLVAAYVVFMVMALFVLEYWCVESPPTLTLSSKDNAVKENYVLAHTPKTDSSHFGSDVMDPTNAKSSIDLLKGVSGFALPGTITALMGSSGAGKTTLMDVIAGRKTGGTIRGDIMLNGYPATDLAIRRATGYCEQMDIHSDASTFREALMFSAFLRQGADVPDSQKYDSVNECLELLDLHPIADQIIRGSSTEQMKRLTIGVELAAQPSVLFLDEPTSGLDARSAKLIMDGVRKVADTGRTVVCTIHQPTRGGEMVFFGDLGEKATKLVEYFEFIDGVAKLEKDYNPATWMLGVIGAGVGNDNGNKTDFVHIFKSSVQAQQLEANLEREGVTRPSPNVPALVFGKKRAAGNLTQAKFLIKRFFDLYWRTASYNLTRFIVAVVLGLIFGITFIGEEFSSYQGVNSGLGTTYMTTSFITYITFNAVLPITYRERASYYRERSCESYSTFWYFVVSTLVEIPYCFGASLVFLALYFPMVGFTGVYEFFAYWLNLSALVLVQAYFGQLLAYALPSIEVASVFTVIIGSTCTLFTGFNPPAGAIPKGYQWLHHLVPHKRTFASLSAIVFGGCPSDGDGSQLGCQRMSNSPPSLPEDFTVKEYLESVFEVKHSEIWSNFAIVVVWVVALRLLALAALRFINHQKR</sequence>
<dbReference type="SUPFAM" id="SSF52540">
    <property type="entry name" value="P-loop containing nucleoside triphosphate hydrolases"/>
    <property type="match status" value="2"/>
</dbReference>
<keyword evidence="3 8" id="KW-0812">Transmembrane</keyword>
<dbReference type="Pfam" id="PF01061">
    <property type="entry name" value="ABC2_membrane"/>
    <property type="match status" value="2"/>
</dbReference>
<feature type="transmembrane region" description="Helical" evidence="8">
    <location>
        <begin position="498"/>
        <end position="523"/>
    </location>
</feature>
<evidence type="ECO:0000256" key="5">
    <source>
        <dbReference type="ARBA" id="ARBA00022840"/>
    </source>
</evidence>
<dbReference type="InterPro" id="IPR027417">
    <property type="entry name" value="P-loop_NTPase"/>
</dbReference>
<comment type="subcellular location">
    <subcellularLocation>
        <location evidence="1">Membrane</location>
        <topology evidence="1">Multi-pass membrane protein</topology>
    </subcellularLocation>
</comment>
<dbReference type="FunFam" id="3.40.50.300:FF:000289">
    <property type="entry name" value="ABC transporter G family member 31"/>
    <property type="match status" value="1"/>
</dbReference>
<dbReference type="GO" id="GO:0016020">
    <property type="term" value="C:membrane"/>
    <property type="evidence" value="ECO:0007669"/>
    <property type="project" value="UniProtKB-SubCell"/>
</dbReference>
<evidence type="ECO:0000256" key="7">
    <source>
        <dbReference type="ARBA" id="ARBA00023136"/>
    </source>
</evidence>
<feature type="transmembrane region" description="Helical" evidence="8">
    <location>
        <begin position="1105"/>
        <end position="1132"/>
    </location>
</feature>
<feature type="domain" description="ABC transporter" evidence="9">
    <location>
        <begin position="54"/>
        <end position="330"/>
    </location>
</feature>
<dbReference type="PANTHER" id="PTHR19241">
    <property type="entry name" value="ATP-BINDING CASSETTE TRANSPORTER"/>
    <property type="match status" value="1"/>
</dbReference>
<dbReference type="GO" id="GO:0016887">
    <property type="term" value="F:ATP hydrolysis activity"/>
    <property type="evidence" value="ECO:0007669"/>
    <property type="project" value="InterPro"/>
</dbReference>
<evidence type="ECO:0000259" key="9">
    <source>
        <dbReference type="PROSITE" id="PS50893"/>
    </source>
</evidence>
<dbReference type="InParanoid" id="G4Z998"/>
<evidence type="ECO:0000313" key="11">
    <source>
        <dbReference type="Proteomes" id="UP000002640"/>
    </source>
</evidence>
<dbReference type="Gene3D" id="3.40.50.300">
    <property type="entry name" value="P-loop containing nucleotide triphosphate hydrolases"/>
    <property type="match status" value="2"/>
</dbReference>
<accession>G4Z998</accession>
<name>G4Z998_PHYSP</name>
<evidence type="ECO:0000256" key="8">
    <source>
        <dbReference type="SAM" id="Phobius"/>
    </source>
</evidence>
<feature type="transmembrane region" description="Helical" evidence="8">
    <location>
        <begin position="1033"/>
        <end position="1052"/>
    </location>
</feature>
<feature type="transmembrane region" description="Helical" evidence="8">
    <location>
        <begin position="652"/>
        <end position="676"/>
    </location>
</feature>
<dbReference type="SMART" id="SM00382">
    <property type="entry name" value="AAA"/>
    <property type="match status" value="2"/>
</dbReference>
<gene>
    <name evidence="10" type="ORF">PHYSODRAFT_329176</name>
</gene>
<feature type="transmembrane region" description="Helical" evidence="8">
    <location>
        <begin position="564"/>
        <end position="584"/>
    </location>
</feature>
<dbReference type="GeneID" id="20645905"/>
<feature type="transmembrane region" description="Helical" evidence="8">
    <location>
        <begin position="1268"/>
        <end position="1293"/>
    </location>
</feature>
<dbReference type="RefSeq" id="XP_009523869.1">
    <property type="nucleotide sequence ID" value="XM_009525574.1"/>
</dbReference>
<dbReference type="PROSITE" id="PS50893">
    <property type="entry name" value="ABC_TRANSPORTER_2"/>
    <property type="match status" value="2"/>
</dbReference>
<evidence type="ECO:0000256" key="6">
    <source>
        <dbReference type="ARBA" id="ARBA00022989"/>
    </source>
</evidence>
<dbReference type="Pfam" id="PF00005">
    <property type="entry name" value="ABC_tran"/>
    <property type="match status" value="2"/>
</dbReference>
<feature type="transmembrane region" description="Helical" evidence="8">
    <location>
        <begin position="1173"/>
        <end position="1191"/>
    </location>
</feature>
<evidence type="ECO:0000313" key="10">
    <source>
        <dbReference type="EMBL" id="EGZ21152.1"/>
    </source>
</evidence>
<dbReference type="GO" id="GO:0005524">
    <property type="term" value="F:ATP binding"/>
    <property type="evidence" value="ECO:0007669"/>
    <property type="project" value="UniProtKB-KW"/>
</dbReference>
<evidence type="ECO:0000256" key="1">
    <source>
        <dbReference type="ARBA" id="ARBA00004141"/>
    </source>
</evidence>